<sequence>MEKETINLVNKIVERYMKYGAAKALKLSRKAVVDHQKCHILHRLHAMLLIKNDPSDYDNAMKHSYSAVRFCPESLEYRYFYQLLNHNKNIDKLQVLESSVAIWILEDMIEIENPMEPYCWNLIKQVINEEASGIESGKAAVEYIKAGLLKLINAYYRKIDSLPFPDEYFADVFSSSLSEDDAYQMLKVKTKCMEILIKNEYSCCGFMQRMFSEVCFQYGIRIKEEDEWDDKDKVLDLALASAKVASRVFSLSKEYRINMFVRILQCNKNLSVVEIQNMKDELRDIHSCRNYEPYCEFLIQEDVTLLEYYNNCINLILFFIQTLEERMEDEDDQKFISMYYKHLNANDLLGFTEKSIFFKRNIQYLLDNIPKLKKNVDVDAKMNEPTKINSELMKMIIEIVEKKPFKALMLTQAVVESYQPLSSPPAILLRLHSKYIFENDHNDIESALKFAKMAVVACPNSLDHMFFHASLMYHKAFMASPNDKMLYWMTVFECEKALMLEHVAEADEFNIKVIKLIDKKTNRLESTKEITEYLKTNLRTLINMCYRDIDELPKFFLATILSNIIPSSRKMMWTLKMFENPKYRFCSFLFRVYSDICHTFALKSLDSKDGRSNDWFKLSYVSATIANRNFYSSKEYGINNITRNLQVLKNFYIEDALIAFKDLSSVINIKNNQEPYYEYMIVDNEYKDHEQQNEYFNNCASLLIFYRMSLEQEYLNGDNIEFCRKEVFYKRLEEVGLTDFPKKAPGFFANIMYLLENPMTKLESEISYKIYNDYEMMGLGNGNDIVENEEQKSIEEKKNGGKNKAKKKNASRKK</sequence>
<evidence type="ECO:0000313" key="3">
    <source>
        <dbReference type="Proteomes" id="UP000036987"/>
    </source>
</evidence>
<reference evidence="3" key="1">
    <citation type="journal article" date="2016" name="Nature">
        <title>The genome of the seagrass Zostera marina reveals angiosperm adaptation to the sea.</title>
        <authorList>
            <person name="Olsen J.L."/>
            <person name="Rouze P."/>
            <person name="Verhelst B."/>
            <person name="Lin Y.-C."/>
            <person name="Bayer T."/>
            <person name="Collen J."/>
            <person name="Dattolo E."/>
            <person name="De Paoli E."/>
            <person name="Dittami S."/>
            <person name="Maumus F."/>
            <person name="Michel G."/>
            <person name="Kersting A."/>
            <person name="Lauritano C."/>
            <person name="Lohaus R."/>
            <person name="Toepel M."/>
            <person name="Tonon T."/>
            <person name="Vanneste K."/>
            <person name="Amirebrahimi M."/>
            <person name="Brakel J."/>
            <person name="Bostroem C."/>
            <person name="Chovatia M."/>
            <person name="Grimwood J."/>
            <person name="Jenkins J.W."/>
            <person name="Jueterbock A."/>
            <person name="Mraz A."/>
            <person name="Stam W.T."/>
            <person name="Tice H."/>
            <person name="Bornberg-Bauer E."/>
            <person name="Green P.J."/>
            <person name="Pearson G.A."/>
            <person name="Procaccini G."/>
            <person name="Duarte C.M."/>
            <person name="Schmutz J."/>
            <person name="Reusch T.B.H."/>
            <person name="Van de Peer Y."/>
        </authorList>
    </citation>
    <scope>NUCLEOTIDE SEQUENCE [LARGE SCALE GENOMIC DNA]</scope>
    <source>
        <strain evidence="3">cv. Finnish</strain>
    </source>
</reference>
<proteinExistence type="predicted"/>
<evidence type="ECO:0000313" key="2">
    <source>
        <dbReference type="EMBL" id="KMZ68738.1"/>
    </source>
</evidence>
<feature type="compositionally biased region" description="Basic residues" evidence="1">
    <location>
        <begin position="800"/>
        <end position="814"/>
    </location>
</feature>
<evidence type="ECO:0000256" key="1">
    <source>
        <dbReference type="SAM" id="MobiDB-lite"/>
    </source>
</evidence>
<dbReference type="Proteomes" id="UP000036987">
    <property type="component" value="Unassembled WGS sequence"/>
</dbReference>
<dbReference type="EMBL" id="LFYR01000811">
    <property type="protein sequence ID" value="KMZ68738.1"/>
    <property type="molecule type" value="Genomic_DNA"/>
</dbReference>
<comment type="caution">
    <text evidence="2">The sequence shown here is derived from an EMBL/GenBank/DDBJ whole genome shotgun (WGS) entry which is preliminary data.</text>
</comment>
<name>A0A0K9PI52_ZOSMR</name>
<dbReference type="PANTHER" id="PTHR34465:SF4">
    <property type="entry name" value="CARBOXYL-TERMINAL HYDROLASE-LIKE PROTEIN, PUTATIVE (DUF627 AND DUF629)-RELATED"/>
    <property type="match status" value="1"/>
</dbReference>
<protein>
    <submittedName>
        <fullName evidence="2">Uncharacterized protein</fullName>
    </submittedName>
</protein>
<gene>
    <name evidence="2" type="ORF">ZOSMA_22G00230</name>
</gene>
<feature type="compositionally biased region" description="Basic and acidic residues" evidence="1">
    <location>
        <begin position="789"/>
        <end position="799"/>
    </location>
</feature>
<feature type="region of interest" description="Disordered" evidence="1">
    <location>
        <begin position="788"/>
        <end position="814"/>
    </location>
</feature>
<keyword evidence="3" id="KW-1185">Reference proteome</keyword>
<organism evidence="2 3">
    <name type="scientific">Zostera marina</name>
    <name type="common">Eelgrass</name>
    <dbReference type="NCBI Taxonomy" id="29655"/>
    <lineage>
        <taxon>Eukaryota</taxon>
        <taxon>Viridiplantae</taxon>
        <taxon>Streptophyta</taxon>
        <taxon>Embryophyta</taxon>
        <taxon>Tracheophyta</taxon>
        <taxon>Spermatophyta</taxon>
        <taxon>Magnoliopsida</taxon>
        <taxon>Liliopsida</taxon>
        <taxon>Zosteraceae</taxon>
        <taxon>Zostera</taxon>
    </lineage>
</organism>
<accession>A0A0K9PI52</accession>
<dbReference type="PANTHER" id="PTHR34465">
    <property type="entry name" value="CARBOXYL-TERMINAL HYDROLASE-LIKE PROTEIN, PUTATIVE (DUF627 AND DUF629)-RELATED"/>
    <property type="match status" value="1"/>
</dbReference>
<dbReference type="AlphaFoldDB" id="A0A0K9PI52"/>